<evidence type="ECO:0000313" key="2">
    <source>
        <dbReference type="EMBL" id="TCV90357.1"/>
    </source>
</evidence>
<gene>
    <name evidence="2" type="ORF">EDC63_101327</name>
</gene>
<comment type="caution">
    <text evidence="2">The sequence shown here is derived from an EMBL/GenBank/DDBJ whole genome shotgun (WGS) entry which is preliminary data.</text>
</comment>
<protein>
    <submittedName>
        <fullName evidence="2">Uncharacterized protein</fullName>
    </submittedName>
</protein>
<dbReference type="Gene3D" id="1.20.120.20">
    <property type="entry name" value="Apolipoprotein"/>
    <property type="match status" value="1"/>
</dbReference>
<dbReference type="Pfam" id="PF20572">
    <property type="entry name" value="DUF6781"/>
    <property type="match status" value="1"/>
</dbReference>
<reference evidence="2 3" key="1">
    <citation type="submission" date="2019-03" db="EMBL/GenBank/DDBJ databases">
        <title>Genomic Encyclopedia of Type Strains, Phase IV (KMG-IV): sequencing the most valuable type-strain genomes for metagenomic binning, comparative biology and taxonomic classification.</title>
        <authorList>
            <person name="Goeker M."/>
        </authorList>
    </citation>
    <scope>NUCLEOTIDE SEQUENCE [LARGE SCALE GENOMIC DNA]</scope>
    <source>
        <strain evidence="2 3">DSM 100309</strain>
    </source>
</reference>
<evidence type="ECO:0000313" key="3">
    <source>
        <dbReference type="Proteomes" id="UP000295367"/>
    </source>
</evidence>
<dbReference type="InterPro" id="IPR046708">
    <property type="entry name" value="DUF6781"/>
</dbReference>
<dbReference type="OrthoDB" id="8558513at2"/>
<sequence length="218" mass="23340">MSEIGQNTVSDESLKGAISESVQQDKDIRTRVRDTTIQALNSKSLDTKEIKSVIKSVTEGINLGLDKRSGEIKSALSEAIAGLDEALMKSAQATHLALRQLTSQSKDFTDHELKDALDNLKLLEEDFLSTVSHVAEGASSKVKQEMTDLITHARRAGTDTGAKVAEAVNEFGSRLKSTLDGSATTGKEAAREVSKRLATIASGIFSGLADALHEKSKK</sequence>
<organism evidence="2 3">
    <name type="scientific">Sulfurirhabdus autotrophica</name>
    <dbReference type="NCBI Taxonomy" id="1706046"/>
    <lineage>
        <taxon>Bacteria</taxon>
        <taxon>Pseudomonadati</taxon>
        <taxon>Pseudomonadota</taxon>
        <taxon>Betaproteobacteria</taxon>
        <taxon>Nitrosomonadales</taxon>
        <taxon>Sulfuricellaceae</taxon>
        <taxon>Sulfurirhabdus</taxon>
    </lineage>
</organism>
<feature type="compositionally biased region" description="Polar residues" evidence="1">
    <location>
        <begin position="1"/>
        <end position="11"/>
    </location>
</feature>
<evidence type="ECO:0000256" key="1">
    <source>
        <dbReference type="SAM" id="MobiDB-lite"/>
    </source>
</evidence>
<proteinExistence type="predicted"/>
<accession>A0A4R3YDZ1</accession>
<dbReference type="EMBL" id="SMCO01000001">
    <property type="protein sequence ID" value="TCV90357.1"/>
    <property type="molecule type" value="Genomic_DNA"/>
</dbReference>
<dbReference type="Proteomes" id="UP000295367">
    <property type="component" value="Unassembled WGS sequence"/>
</dbReference>
<keyword evidence="3" id="KW-1185">Reference proteome</keyword>
<dbReference type="RefSeq" id="WP_124947695.1">
    <property type="nucleotide sequence ID" value="NZ_BHVT01000073.1"/>
</dbReference>
<name>A0A4R3YDZ1_9PROT</name>
<feature type="region of interest" description="Disordered" evidence="1">
    <location>
        <begin position="1"/>
        <end position="25"/>
    </location>
</feature>
<dbReference type="AlphaFoldDB" id="A0A4R3YDZ1"/>